<reference evidence="3" key="2">
    <citation type="submission" date="2020-09" db="EMBL/GenBank/DDBJ databases">
        <authorList>
            <person name="Sun Q."/>
            <person name="Zhou Y."/>
        </authorList>
    </citation>
    <scope>NUCLEOTIDE SEQUENCE</scope>
    <source>
        <strain evidence="3">CGMCC 1.14988</strain>
    </source>
</reference>
<dbReference type="PANTHER" id="PTHR22642">
    <property type="entry name" value="IMIDAZOLONEPROPIONASE"/>
    <property type="match status" value="1"/>
</dbReference>
<evidence type="ECO:0000256" key="1">
    <source>
        <dbReference type="SAM" id="MobiDB-lite"/>
    </source>
</evidence>
<dbReference type="Proteomes" id="UP000650511">
    <property type="component" value="Unassembled WGS sequence"/>
</dbReference>
<dbReference type="PANTHER" id="PTHR22642:SF2">
    <property type="entry name" value="PROTEIN LONG AFTER FAR-RED 3"/>
    <property type="match status" value="1"/>
</dbReference>
<feature type="region of interest" description="Disordered" evidence="1">
    <location>
        <begin position="1"/>
        <end position="25"/>
    </location>
</feature>
<dbReference type="Gene3D" id="3.10.310.70">
    <property type="match status" value="1"/>
</dbReference>
<keyword evidence="4" id="KW-1185">Reference proteome</keyword>
<reference evidence="3" key="1">
    <citation type="journal article" date="2014" name="Int. J. Syst. Evol. Microbiol.">
        <title>Complete genome sequence of Corynebacterium casei LMG S-19264T (=DSM 44701T), isolated from a smear-ripened cheese.</title>
        <authorList>
            <consortium name="US DOE Joint Genome Institute (JGI-PGF)"/>
            <person name="Walter F."/>
            <person name="Albersmeier A."/>
            <person name="Kalinowski J."/>
            <person name="Ruckert C."/>
        </authorList>
    </citation>
    <scope>NUCLEOTIDE SEQUENCE</scope>
    <source>
        <strain evidence="3">CGMCC 1.14988</strain>
    </source>
</reference>
<protein>
    <submittedName>
        <fullName evidence="3">Amidohydrolase</fullName>
    </submittedName>
</protein>
<comment type="caution">
    <text evidence="3">The sequence shown here is derived from an EMBL/GenBank/DDBJ whole genome shotgun (WGS) entry which is preliminary data.</text>
</comment>
<dbReference type="Pfam" id="PF07969">
    <property type="entry name" value="Amidohydro_3"/>
    <property type="match status" value="1"/>
</dbReference>
<gene>
    <name evidence="3" type="ORF">GCM10011354_10470</name>
</gene>
<proteinExistence type="predicted"/>
<dbReference type="AlphaFoldDB" id="A0A8J3ETW2"/>
<evidence type="ECO:0000313" key="3">
    <source>
        <dbReference type="EMBL" id="GGI04713.1"/>
    </source>
</evidence>
<dbReference type="InterPro" id="IPR013108">
    <property type="entry name" value="Amidohydro_3"/>
</dbReference>
<evidence type="ECO:0000259" key="2">
    <source>
        <dbReference type="Pfam" id="PF07969"/>
    </source>
</evidence>
<dbReference type="SUPFAM" id="SSF51338">
    <property type="entry name" value="Composite domain of metallo-dependent hydrolases"/>
    <property type="match status" value="1"/>
</dbReference>
<dbReference type="InterPro" id="IPR032466">
    <property type="entry name" value="Metal_Hydrolase"/>
</dbReference>
<organism evidence="3 4">
    <name type="scientific">Egicoccus halophilus</name>
    <dbReference type="NCBI Taxonomy" id="1670830"/>
    <lineage>
        <taxon>Bacteria</taxon>
        <taxon>Bacillati</taxon>
        <taxon>Actinomycetota</taxon>
        <taxon>Nitriliruptoria</taxon>
        <taxon>Egicoccales</taxon>
        <taxon>Egicoccaceae</taxon>
        <taxon>Egicoccus</taxon>
    </lineage>
</organism>
<accession>A0A8J3ETW2</accession>
<dbReference type="SUPFAM" id="SSF51556">
    <property type="entry name" value="Metallo-dependent hydrolases"/>
    <property type="match status" value="1"/>
</dbReference>
<dbReference type="InterPro" id="IPR011059">
    <property type="entry name" value="Metal-dep_hydrolase_composite"/>
</dbReference>
<sequence length="559" mass="59759">MVGPGSRMPTLAPGGSRRRVDRGHRSTVNAATVTGVGRTSVPPRRGTLLVADRIVTLGRARSEARAMVVRGSRVVWVGDDLSQAPPHEHRLDLTGCVIGPAFVDAHAHLTPTGMGLTGLDLATARSGAEVRHAVASYASQHTGRVLWGHGFDPHAYPDALPGPDELAAVSGGAAVFLSRVDGHACLVDRRTLASAPLARAEGVERDAAGEPTGLLRREANSIVRRWSVGAMSAPELQSARSAAVRHAAALGIASVHEMGGPDIMGLDDFDAWVDGEWPIEIVPYWGSLDVEVSVSRELHHVGGDLFLDGSLGSHTAALCAPYADRPETAGHLELDDDTLADFFEEATRAGLQAGVHAIGDAALHQVVRCWRKVAQRTDASDLDAIRRLRHRLEHAEVIPPELLDDVAELGLIVSAQPMFEQRWGGPAGMYRARLGEERAAWSNPYRALADRGVDLAFGSDSNVTPMDPWGTVRAAEHRHRPQHAVTRLEAVSMSTLGGRLAARQERWVGVVRAGMRADLAVFAGDPYRADDPRDTACVLTLVQGRVAHGDAPLPDAPNR</sequence>
<dbReference type="EMBL" id="BMHA01000003">
    <property type="protein sequence ID" value="GGI04713.1"/>
    <property type="molecule type" value="Genomic_DNA"/>
</dbReference>
<dbReference type="Gene3D" id="2.30.40.10">
    <property type="entry name" value="Urease, subunit C, domain 1"/>
    <property type="match status" value="1"/>
</dbReference>
<name>A0A8J3ETW2_9ACTN</name>
<feature type="domain" description="Amidohydrolase 3" evidence="2">
    <location>
        <begin position="92"/>
        <end position="547"/>
    </location>
</feature>
<dbReference type="Gene3D" id="3.20.20.140">
    <property type="entry name" value="Metal-dependent hydrolases"/>
    <property type="match status" value="1"/>
</dbReference>
<dbReference type="GO" id="GO:0016810">
    <property type="term" value="F:hydrolase activity, acting on carbon-nitrogen (but not peptide) bonds"/>
    <property type="evidence" value="ECO:0007669"/>
    <property type="project" value="InterPro"/>
</dbReference>
<evidence type="ECO:0000313" key="4">
    <source>
        <dbReference type="Proteomes" id="UP000650511"/>
    </source>
</evidence>